<evidence type="ECO:0000256" key="3">
    <source>
        <dbReference type="ARBA" id="ARBA00022553"/>
    </source>
</evidence>
<keyword evidence="4 15" id="KW-0808">Transferase</keyword>
<dbReference type="InterPro" id="IPR036890">
    <property type="entry name" value="HATPase_C_sf"/>
</dbReference>
<feature type="transmembrane region" description="Helical" evidence="12">
    <location>
        <begin position="15"/>
        <end position="39"/>
    </location>
</feature>
<name>A0ABV8K5Q6_9BACL</name>
<gene>
    <name evidence="15" type="ORF">ACFOZ8_16920</name>
</gene>
<keyword evidence="6" id="KW-0547">Nucleotide-binding</keyword>
<proteinExistence type="predicted"/>
<keyword evidence="7 15" id="KW-0418">Kinase</keyword>
<dbReference type="Gene3D" id="3.30.565.10">
    <property type="entry name" value="Histidine kinase-like ATPase, C-terminal domain"/>
    <property type="match status" value="1"/>
</dbReference>
<evidence type="ECO:0000256" key="4">
    <source>
        <dbReference type="ARBA" id="ARBA00022679"/>
    </source>
</evidence>
<evidence type="ECO:0000256" key="2">
    <source>
        <dbReference type="ARBA" id="ARBA00022475"/>
    </source>
</evidence>
<reference evidence="16" key="1">
    <citation type="journal article" date="2019" name="Int. J. Syst. Evol. Microbiol.">
        <title>The Global Catalogue of Microorganisms (GCM) 10K type strain sequencing project: providing services to taxonomists for standard genome sequencing and annotation.</title>
        <authorList>
            <consortium name="The Broad Institute Genomics Platform"/>
            <consortium name="The Broad Institute Genome Sequencing Center for Infectious Disease"/>
            <person name="Wu L."/>
            <person name="Ma J."/>
        </authorList>
    </citation>
    <scope>NUCLEOTIDE SEQUENCE [LARGE SCALE GENOMIC DNA]</scope>
    <source>
        <strain evidence="16">IBRC-M 10987</strain>
    </source>
</reference>
<keyword evidence="2" id="KW-1003">Cell membrane</keyword>
<evidence type="ECO:0000256" key="5">
    <source>
        <dbReference type="ARBA" id="ARBA00022692"/>
    </source>
</evidence>
<evidence type="ECO:0000256" key="11">
    <source>
        <dbReference type="ARBA" id="ARBA00023136"/>
    </source>
</evidence>
<sequence>MNGQPMLSTNDGFKFFHLLLALTISMVLLCSATISSVLYTRWNQTLNGQNEEFMRYAASQALNGIENIMRNCELTARNIYSDSTVANLFLGADGGNVNYALFHQFMLVNSSFENYVETNSDIKSIVIYKLDPNLITDGKNIREIGSFKRQDLMQKAIEARGKELWVTYEEAGEGTKILLLKYINVNRPGGVLAIEMNQARLSSLYKGDENANYLLFLLSDGRIMFRSQPDVRIGKETLDAMERNVADDHLFAKLEQGRTAYYSYSARVNEAMSVVMLYDAYELGKEKRSIAQYVWICTGFFVLIGVALAIWFSTRFAQIIERLANKMKAIEQGHHHLTPDAPRIREIAALDQTLCRMARTIDGLTEDVARTERQKVESEIKYLQMQMNPHFLYNLLSAVRWMAYRSSETKIVQIIDLLSDFYKIALSKGRDVIALPSEIQLVEHYVALHNCCLHDQIRLTVRAEPACEHVPISKMTLQPFVENSIIHGRVHGRQLHIEVDLRKQGDRMVITVRDDGMGVKDEFIAYIERLNNGEASAERVGYGVTNTFTRLKLIDRHAEIRVERGNPGTIVQLSFSVEQRQPAEAMPRSDREFLG</sequence>
<comment type="caution">
    <text evidence="15">The sequence shown here is derived from an EMBL/GenBank/DDBJ whole genome shotgun (WGS) entry which is preliminary data.</text>
</comment>
<dbReference type="RefSeq" id="WP_377719945.1">
    <property type="nucleotide sequence ID" value="NZ_JBHSAM010000028.1"/>
</dbReference>
<evidence type="ECO:0000256" key="7">
    <source>
        <dbReference type="ARBA" id="ARBA00022777"/>
    </source>
</evidence>
<keyword evidence="10" id="KW-0902">Two-component regulatory system</keyword>
<evidence type="ECO:0000256" key="12">
    <source>
        <dbReference type="SAM" id="Phobius"/>
    </source>
</evidence>
<keyword evidence="8" id="KW-0067">ATP-binding</keyword>
<keyword evidence="11 12" id="KW-0472">Membrane</keyword>
<dbReference type="Gene3D" id="6.10.340.10">
    <property type="match status" value="1"/>
</dbReference>
<keyword evidence="16" id="KW-1185">Reference proteome</keyword>
<accession>A0ABV8K5Q6</accession>
<evidence type="ECO:0000259" key="13">
    <source>
        <dbReference type="Pfam" id="PF02518"/>
    </source>
</evidence>
<evidence type="ECO:0000256" key="9">
    <source>
        <dbReference type="ARBA" id="ARBA00022989"/>
    </source>
</evidence>
<evidence type="ECO:0000313" key="15">
    <source>
        <dbReference type="EMBL" id="MFC4101326.1"/>
    </source>
</evidence>
<dbReference type="PANTHER" id="PTHR34220">
    <property type="entry name" value="SENSOR HISTIDINE KINASE YPDA"/>
    <property type="match status" value="1"/>
</dbReference>
<comment type="subcellular location">
    <subcellularLocation>
        <location evidence="1">Cell membrane</location>
        <topology evidence="1">Multi-pass membrane protein</topology>
    </subcellularLocation>
</comment>
<dbReference type="InterPro" id="IPR003594">
    <property type="entry name" value="HATPase_dom"/>
</dbReference>
<dbReference type="EMBL" id="JBHSAM010000028">
    <property type="protein sequence ID" value="MFC4101326.1"/>
    <property type="molecule type" value="Genomic_DNA"/>
</dbReference>
<dbReference type="PANTHER" id="PTHR34220:SF11">
    <property type="entry name" value="SENSOR PROTEIN KINASE HPTS"/>
    <property type="match status" value="1"/>
</dbReference>
<evidence type="ECO:0000256" key="1">
    <source>
        <dbReference type="ARBA" id="ARBA00004651"/>
    </source>
</evidence>
<dbReference type="InterPro" id="IPR010559">
    <property type="entry name" value="Sig_transdc_His_kin_internal"/>
</dbReference>
<organism evidence="15 16">
    <name type="scientific">Paenibacillus xanthanilyticus</name>
    <dbReference type="NCBI Taxonomy" id="1783531"/>
    <lineage>
        <taxon>Bacteria</taxon>
        <taxon>Bacillati</taxon>
        <taxon>Bacillota</taxon>
        <taxon>Bacilli</taxon>
        <taxon>Bacillales</taxon>
        <taxon>Paenibacillaceae</taxon>
        <taxon>Paenibacillus</taxon>
    </lineage>
</organism>
<evidence type="ECO:0000259" key="14">
    <source>
        <dbReference type="Pfam" id="PF06580"/>
    </source>
</evidence>
<keyword evidence="5 12" id="KW-0812">Transmembrane</keyword>
<dbReference type="SUPFAM" id="SSF55874">
    <property type="entry name" value="ATPase domain of HSP90 chaperone/DNA topoisomerase II/histidine kinase"/>
    <property type="match status" value="1"/>
</dbReference>
<dbReference type="EC" id="2.7.13.3" evidence="15"/>
<keyword evidence="3" id="KW-0597">Phosphoprotein</keyword>
<dbReference type="Pfam" id="PF02518">
    <property type="entry name" value="HATPase_c"/>
    <property type="match status" value="1"/>
</dbReference>
<dbReference type="InterPro" id="IPR050640">
    <property type="entry name" value="Bact_2-comp_sensor_kinase"/>
</dbReference>
<evidence type="ECO:0000256" key="8">
    <source>
        <dbReference type="ARBA" id="ARBA00022840"/>
    </source>
</evidence>
<feature type="transmembrane region" description="Helical" evidence="12">
    <location>
        <begin position="293"/>
        <end position="312"/>
    </location>
</feature>
<dbReference type="GO" id="GO:0004673">
    <property type="term" value="F:protein histidine kinase activity"/>
    <property type="evidence" value="ECO:0007669"/>
    <property type="project" value="UniProtKB-EC"/>
</dbReference>
<evidence type="ECO:0000256" key="6">
    <source>
        <dbReference type="ARBA" id="ARBA00022741"/>
    </source>
</evidence>
<feature type="domain" description="Histidine kinase/HSP90-like ATPase" evidence="13">
    <location>
        <begin position="477"/>
        <end position="577"/>
    </location>
</feature>
<feature type="domain" description="Signal transduction histidine kinase internal region" evidence="14">
    <location>
        <begin position="379"/>
        <end position="455"/>
    </location>
</feature>
<dbReference type="Pfam" id="PF06580">
    <property type="entry name" value="His_kinase"/>
    <property type="match status" value="1"/>
</dbReference>
<evidence type="ECO:0000256" key="10">
    <source>
        <dbReference type="ARBA" id="ARBA00023012"/>
    </source>
</evidence>
<evidence type="ECO:0000313" key="16">
    <source>
        <dbReference type="Proteomes" id="UP001595715"/>
    </source>
</evidence>
<keyword evidence="9 12" id="KW-1133">Transmembrane helix</keyword>
<protein>
    <submittedName>
        <fullName evidence="15">Sensor histidine kinase</fullName>
        <ecNumber evidence="15">2.7.13.3</ecNumber>
    </submittedName>
</protein>
<dbReference type="Proteomes" id="UP001595715">
    <property type="component" value="Unassembled WGS sequence"/>
</dbReference>